<dbReference type="PANTHER" id="PTHR22683">
    <property type="entry name" value="SPORULATION PROTEIN RELATED"/>
    <property type="match status" value="1"/>
</dbReference>
<organism evidence="4 5">
    <name type="scientific">Sphaerisporangium album</name>
    <dbReference type="NCBI Taxonomy" id="509200"/>
    <lineage>
        <taxon>Bacteria</taxon>
        <taxon>Bacillati</taxon>
        <taxon>Actinomycetota</taxon>
        <taxon>Actinomycetes</taxon>
        <taxon>Streptosporangiales</taxon>
        <taxon>Streptosporangiaceae</taxon>
        <taxon>Sphaerisporangium</taxon>
    </lineage>
</organism>
<dbReference type="SMART" id="SM00843">
    <property type="entry name" value="Ftsk_gamma"/>
    <property type="match status" value="1"/>
</dbReference>
<feature type="compositionally biased region" description="Basic and acidic residues" evidence="1">
    <location>
        <begin position="751"/>
        <end position="769"/>
    </location>
</feature>
<dbReference type="InterPro" id="IPR018541">
    <property type="entry name" value="Ftsk_gamma"/>
</dbReference>
<feature type="transmembrane region" description="Helical" evidence="2">
    <location>
        <begin position="66"/>
        <end position="85"/>
    </location>
</feature>
<feature type="transmembrane region" description="Helical" evidence="2">
    <location>
        <begin position="34"/>
        <end position="54"/>
    </location>
</feature>
<dbReference type="SUPFAM" id="SSF46785">
    <property type="entry name" value="Winged helix' DNA-binding domain"/>
    <property type="match status" value="1"/>
</dbReference>
<dbReference type="InterPro" id="IPR036388">
    <property type="entry name" value="WH-like_DNA-bd_sf"/>
</dbReference>
<dbReference type="EMBL" id="QOIL01000034">
    <property type="protein sequence ID" value="RCG19139.1"/>
    <property type="molecule type" value="Genomic_DNA"/>
</dbReference>
<evidence type="ECO:0000256" key="1">
    <source>
        <dbReference type="SAM" id="MobiDB-lite"/>
    </source>
</evidence>
<evidence type="ECO:0000313" key="5">
    <source>
        <dbReference type="Proteomes" id="UP000253094"/>
    </source>
</evidence>
<dbReference type="Pfam" id="PF09397">
    <property type="entry name" value="FtsK_gamma"/>
    <property type="match status" value="1"/>
</dbReference>
<keyword evidence="5" id="KW-1185">Reference proteome</keyword>
<reference evidence="4 5" key="1">
    <citation type="submission" date="2018-06" db="EMBL/GenBank/DDBJ databases">
        <title>Sphaerisporangium craniellae sp. nov., isolated from a marine sponge in the South China Sea.</title>
        <authorList>
            <person name="Li L."/>
        </authorList>
    </citation>
    <scope>NUCLEOTIDE SEQUENCE [LARGE SCALE GENOMIC DNA]</scope>
    <source>
        <strain evidence="4 5">CCTCC AA 208026</strain>
    </source>
</reference>
<keyword evidence="2" id="KW-1133">Transmembrane helix</keyword>
<proteinExistence type="predicted"/>
<keyword evidence="2" id="KW-0812">Transmembrane</keyword>
<accession>A0A367EN00</accession>
<evidence type="ECO:0000256" key="2">
    <source>
        <dbReference type="SAM" id="Phobius"/>
    </source>
</evidence>
<dbReference type="InterPro" id="IPR036390">
    <property type="entry name" value="WH_DNA-bd_sf"/>
</dbReference>
<dbReference type="InterPro" id="IPR050206">
    <property type="entry name" value="FtsK/SpoIIIE/SftA"/>
</dbReference>
<evidence type="ECO:0000313" key="4">
    <source>
        <dbReference type="EMBL" id="RCG19139.1"/>
    </source>
</evidence>
<dbReference type="Gene3D" id="3.40.50.300">
    <property type="entry name" value="P-loop containing nucleotide triphosphate hydrolases"/>
    <property type="match status" value="1"/>
</dbReference>
<dbReference type="AlphaFoldDB" id="A0A367EN00"/>
<feature type="region of interest" description="Disordered" evidence="1">
    <location>
        <begin position="748"/>
        <end position="769"/>
    </location>
</feature>
<dbReference type="InterPro" id="IPR027417">
    <property type="entry name" value="P-loop_NTPase"/>
</dbReference>
<evidence type="ECO:0000259" key="3">
    <source>
        <dbReference type="SMART" id="SM00843"/>
    </source>
</evidence>
<keyword evidence="2" id="KW-0472">Membrane</keyword>
<name>A0A367EN00_9ACTN</name>
<comment type="caution">
    <text evidence="4">The sequence shown here is derived from an EMBL/GenBank/DDBJ whole genome shotgun (WGS) entry which is preliminary data.</text>
</comment>
<dbReference type="Proteomes" id="UP000253094">
    <property type="component" value="Unassembled WGS sequence"/>
</dbReference>
<dbReference type="Gene3D" id="1.10.10.10">
    <property type="entry name" value="Winged helix-like DNA-binding domain superfamily/Winged helix DNA-binding domain"/>
    <property type="match status" value="1"/>
</dbReference>
<dbReference type="OrthoDB" id="5165844at2"/>
<dbReference type="PANTHER" id="PTHR22683:SF41">
    <property type="entry name" value="DNA TRANSLOCASE FTSK"/>
    <property type="match status" value="1"/>
</dbReference>
<sequence length="769" mass="83205">MMAVRQAAQSTRVQVNETHETSWDRVWARETSKILVYVPPWLVGALGFGLGWVFHVTLDSDDPDTVAWISVFMTCCSLVLSAITFGQSHARGPWGKTHTTSTTFLAGMWVMAATWQGPTHPVVGRVALVGGVTLALSWNIRSAIRARGLDAPGAISDKLAFLFGHGTEAAGMRAVQARTTKALEHKVEGDVQLDPGRHIADDLAKKIPYIESAMGLPPGSINPAADPDDASKAKVVISDPRVMKNPIPWPGPSRPGGSVAEPFRLALWQDLDEVAYVIVGHHLQMMGMTGAGKGFGGAWNYLAEFISRVGGAVFAGDITKGEQTLGPLRPALHRFETTKAGVKAMLAELQSKVKERTDHLASKGLAKWKPGCGLTYWLIWLEEFPDIYDALSDKEQESFLSMLKAIRSAGGTIVMSLQRSDYTQMPTLARGQLAKMCFGVENSADAGFGLSERQQDAGCRPELWTNAQPGMAYLDAPSIEEGRYAMPMRTFAWGLDDKGEFDDERANAAMRAYAATYPAAAKQVDETTAALSRITDAPSAPTAAADGPSRPPVDRDLLLQAVELVVTHQYASAAMLQRKLRIGFQDAGRLLDAMEHGGIVGPPGEDGAYEVKASPGALPLALAMVLGDPETGRIGLGQDDQEDPDDEDDVKNVATEYLKTDDPDPAVTAGPDDDIPDIPDGEPPWRFAPPGVKMTPEQRGQALLARLQELYDGGAREVSTGDFKPLWETTDISRSWIQKQMKRLSEAGIIGERDEAGQRYAMPDRPELP</sequence>
<feature type="domain" description="FtsK gamma" evidence="3">
    <location>
        <begin position="551"/>
        <end position="616"/>
    </location>
</feature>
<gene>
    <name evidence="4" type="ORF">DQ384_38330</name>
</gene>
<feature type="transmembrane region" description="Helical" evidence="2">
    <location>
        <begin position="122"/>
        <end position="140"/>
    </location>
</feature>
<protein>
    <recommendedName>
        <fullName evidence="3">FtsK gamma domain-containing protein</fullName>
    </recommendedName>
</protein>